<keyword evidence="4" id="KW-0378">Hydrolase</keyword>
<evidence type="ECO:0000256" key="2">
    <source>
        <dbReference type="ARBA" id="ARBA00022670"/>
    </source>
</evidence>
<reference evidence="5" key="1">
    <citation type="journal article" date="2023" name="Int. J. Syst. Evol. Microbiol.">
        <title>Methylocystis iwaonis sp. nov., a type II methane-oxidizing bacterium from surface soil of a rice paddy field in Japan, and emended description of the genus Methylocystis (ex Whittenbury et al. 1970) Bowman et al. 1993.</title>
        <authorList>
            <person name="Kaise H."/>
            <person name="Sawadogo J.B."/>
            <person name="Alam M.S."/>
            <person name="Ueno C."/>
            <person name="Dianou D."/>
            <person name="Shinjo R."/>
            <person name="Asakawa S."/>
        </authorList>
    </citation>
    <scope>NUCLEOTIDE SEQUENCE</scope>
    <source>
        <strain evidence="5">LMG27198</strain>
    </source>
</reference>
<dbReference type="GO" id="GO:0016485">
    <property type="term" value="P:protein processing"/>
    <property type="evidence" value="ECO:0007669"/>
    <property type="project" value="TreeGrafter"/>
</dbReference>
<dbReference type="Gene3D" id="3.40.50.1450">
    <property type="entry name" value="HybD-like"/>
    <property type="match status" value="1"/>
</dbReference>
<dbReference type="PANTHER" id="PTHR30302">
    <property type="entry name" value="HYDROGENASE 1 MATURATION PROTEASE"/>
    <property type="match status" value="1"/>
</dbReference>
<dbReference type="Pfam" id="PF01750">
    <property type="entry name" value="HycI"/>
    <property type="match status" value="1"/>
</dbReference>
<dbReference type="AlphaFoldDB" id="A0A9W6LR50"/>
<keyword evidence="3" id="KW-0064">Aspartyl protease</keyword>
<dbReference type="GO" id="GO:0008047">
    <property type="term" value="F:enzyme activator activity"/>
    <property type="evidence" value="ECO:0007669"/>
    <property type="project" value="InterPro"/>
</dbReference>
<dbReference type="InterPro" id="IPR023430">
    <property type="entry name" value="Pept_HybD-like_dom_sf"/>
</dbReference>
<protein>
    <submittedName>
        <fullName evidence="5">Peptidase M52</fullName>
    </submittedName>
</protein>
<evidence type="ECO:0000313" key="6">
    <source>
        <dbReference type="Proteomes" id="UP001144323"/>
    </source>
</evidence>
<evidence type="ECO:0000256" key="1">
    <source>
        <dbReference type="ARBA" id="ARBA00006814"/>
    </source>
</evidence>
<comment type="similarity">
    <text evidence="1">Belongs to the peptidase A31 family.</text>
</comment>
<dbReference type="SUPFAM" id="SSF53163">
    <property type="entry name" value="HybD-like"/>
    <property type="match status" value="1"/>
</dbReference>
<dbReference type="Proteomes" id="UP001144323">
    <property type="component" value="Unassembled WGS sequence"/>
</dbReference>
<proteinExistence type="inferred from homology"/>
<comment type="caution">
    <text evidence="5">The sequence shown here is derived from an EMBL/GenBank/DDBJ whole genome shotgun (WGS) entry which is preliminary data.</text>
</comment>
<dbReference type="PANTHER" id="PTHR30302:SF1">
    <property type="entry name" value="HYDROGENASE 2 MATURATION PROTEASE"/>
    <property type="match status" value="1"/>
</dbReference>
<sequence>MSVQTLVIGVGNPARGDDGAGRAVARRLGEQALLGVRVVETEGDATSVLSLMEGAQAVYLIDACVSGACAGEIRRIDVTQADLPQAAYGLSSHRFGLAEAVALAKILQRLPPRCIVYAIEAASFDMGAPLSTSVGRAVDAVVEALSSELKKEA</sequence>
<name>A0A9W6LR50_9HYPH</name>
<evidence type="ECO:0000256" key="3">
    <source>
        <dbReference type="ARBA" id="ARBA00022750"/>
    </source>
</evidence>
<dbReference type="CDD" id="cd00518">
    <property type="entry name" value="H2MP"/>
    <property type="match status" value="1"/>
</dbReference>
<keyword evidence="6" id="KW-1185">Reference proteome</keyword>
<accession>A0A9W6LR50</accession>
<evidence type="ECO:0000313" key="5">
    <source>
        <dbReference type="EMBL" id="GLI92031.1"/>
    </source>
</evidence>
<dbReference type="GO" id="GO:0004190">
    <property type="term" value="F:aspartic-type endopeptidase activity"/>
    <property type="evidence" value="ECO:0007669"/>
    <property type="project" value="UniProtKB-KW"/>
</dbReference>
<evidence type="ECO:0000256" key="4">
    <source>
        <dbReference type="ARBA" id="ARBA00022801"/>
    </source>
</evidence>
<organism evidence="5 6">
    <name type="scientific">Methylocystis echinoides</name>
    <dbReference type="NCBI Taxonomy" id="29468"/>
    <lineage>
        <taxon>Bacteria</taxon>
        <taxon>Pseudomonadati</taxon>
        <taxon>Pseudomonadota</taxon>
        <taxon>Alphaproteobacteria</taxon>
        <taxon>Hyphomicrobiales</taxon>
        <taxon>Methylocystaceae</taxon>
        <taxon>Methylocystis</taxon>
    </lineage>
</organism>
<dbReference type="RefSeq" id="WP_281801001.1">
    <property type="nucleotide sequence ID" value="NZ_BSEC01000001.1"/>
</dbReference>
<dbReference type="NCBIfam" id="TIGR00072">
    <property type="entry name" value="hydrog_prot"/>
    <property type="match status" value="1"/>
</dbReference>
<gene>
    <name evidence="5" type="ORF">LMG27198_10230</name>
</gene>
<dbReference type="EMBL" id="BSEC01000001">
    <property type="protein sequence ID" value="GLI92031.1"/>
    <property type="molecule type" value="Genomic_DNA"/>
</dbReference>
<keyword evidence="2" id="KW-0645">Protease</keyword>
<dbReference type="InterPro" id="IPR000671">
    <property type="entry name" value="Peptidase_A31"/>
</dbReference>